<dbReference type="Proteomes" id="UP001595921">
    <property type="component" value="Unassembled WGS sequence"/>
</dbReference>
<dbReference type="RefSeq" id="WP_267623200.1">
    <property type="nucleotide sequence ID" value="NZ_JAODIW010000008.1"/>
</dbReference>
<feature type="transmembrane region" description="Helical" evidence="1">
    <location>
        <begin position="88"/>
        <end position="109"/>
    </location>
</feature>
<comment type="caution">
    <text evidence="2">The sequence shown here is derived from an EMBL/GenBank/DDBJ whole genome shotgun (WGS) entry which is preliminary data.</text>
</comment>
<evidence type="ECO:0000313" key="3">
    <source>
        <dbReference type="Proteomes" id="UP001595921"/>
    </source>
</evidence>
<dbReference type="InterPro" id="IPR018719">
    <property type="entry name" value="DUF2243_membrane"/>
</dbReference>
<evidence type="ECO:0000313" key="2">
    <source>
        <dbReference type="EMBL" id="MFC4360105.1"/>
    </source>
</evidence>
<evidence type="ECO:0000256" key="1">
    <source>
        <dbReference type="SAM" id="Phobius"/>
    </source>
</evidence>
<dbReference type="AlphaFoldDB" id="A0ABD5PH47"/>
<dbReference type="Pfam" id="PF10002">
    <property type="entry name" value="DUF2243"/>
    <property type="match status" value="1"/>
</dbReference>
<protein>
    <submittedName>
        <fullName evidence="2">DUF2243 domain-containing protein</fullName>
    </submittedName>
</protein>
<feature type="transmembrane region" description="Helical" evidence="1">
    <location>
        <begin position="12"/>
        <end position="34"/>
    </location>
</feature>
<proteinExistence type="predicted"/>
<keyword evidence="1" id="KW-1133">Transmembrane helix</keyword>
<gene>
    <name evidence="2" type="ORF">ACFO0N_19320</name>
</gene>
<organism evidence="2 3">
    <name type="scientific">Halobium salinum</name>
    <dbReference type="NCBI Taxonomy" id="1364940"/>
    <lineage>
        <taxon>Archaea</taxon>
        <taxon>Methanobacteriati</taxon>
        <taxon>Methanobacteriota</taxon>
        <taxon>Stenosarchaea group</taxon>
        <taxon>Halobacteria</taxon>
        <taxon>Halobacteriales</taxon>
        <taxon>Haloferacaceae</taxon>
        <taxon>Halobium</taxon>
    </lineage>
</organism>
<feature type="transmembrane region" description="Helical" evidence="1">
    <location>
        <begin position="54"/>
        <end position="76"/>
    </location>
</feature>
<name>A0ABD5PH47_9EURY</name>
<keyword evidence="1" id="KW-0812">Transmembrane</keyword>
<keyword evidence="1" id="KW-0472">Membrane</keyword>
<feature type="transmembrane region" description="Helical" evidence="1">
    <location>
        <begin position="129"/>
        <end position="148"/>
    </location>
</feature>
<accession>A0ABD5PH47</accession>
<keyword evidence="3" id="KW-1185">Reference proteome</keyword>
<reference evidence="2 3" key="1">
    <citation type="journal article" date="2019" name="Int. J. Syst. Evol. Microbiol.">
        <title>The Global Catalogue of Microorganisms (GCM) 10K type strain sequencing project: providing services to taxonomists for standard genome sequencing and annotation.</title>
        <authorList>
            <consortium name="The Broad Institute Genomics Platform"/>
            <consortium name="The Broad Institute Genome Sequencing Center for Infectious Disease"/>
            <person name="Wu L."/>
            <person name="Ma J."/>
        </authorList>
    </citation>
    <scope>NUCLEOTIDE SEQUENCE [LARGE SCALE GENOMIC DNA]</scope>
    <source>
        <strain evidence="2 3">CGMCC 1.12553</strain>
    </source>
</reference>
<dbReference type="EMBL" id="JBHSDS010000010">
    <property type="protein sequence ID" value="MFC4360105.1"/>
    <property type="molecule type" value="Genomic_DNA"/>
</dbReference>
<sequence length="153" mass="16207">MDDQTRRGLVGAGVFGFGVSGLVDVLVLHLVFQWHHLVSNVVSPATLSGLRTNLVADGLFSVAMLVVALAGAGVVWRAERRAVDPLPARALAGAALFGLGTFDVFDVVVNHWLLGLHHAVGMDGAYDPHWFVVSLLLAAAGVLVYRNAEVSRT</sequence>